<dbReference type="Pfam" id="PF00392">
    <property type="entry name" value="GntR"/>
    <property type="match status" value="1"/>
</dbReference>
<dbReference type="PANTHER" id="PTHR44846:SF1">
    <property type="entry name" value="MANNOSYL-D-GLYCERATE TRANSPORT_METABOLISM SYSTEM REPRESSOR MNGR-RELATED"/>
    <property type="match status" value="1"/>
</dbReference>
<evidence type="ECO:0000256" key="3">
    <source>
        <dbReference type="ARBA" id="ARBA00023163"/>
    </source>
</evidence>
<gene>
    <name evidence="5" type="ORF">H0A68_05955</name>
</gene>
<dbReference type="InterPro" id="IPR011663">
    <property type="entry name" value="UTRA"/>
</dbReference>
<dbReference type="InterPro" id="IPR036390">
    <property type="entry name" value="WH_DNA-bd_sf"/>
</dbReference>
<dbReference type="InterPro" id="IPR036388">
    <property type="entry name" value="WH-like_DNA-bd_sf"/>
</dbReference>
<dbReference type="SUPFAM" id="SSF64288">
    <property type="entry name" value="Chorismate lyase-like"/>
    <property type="match status" value="1"/>
</dbReference>
<keyword evidence="3" id="KW-0804">Transcription</keyword>
<keyword evidence="1" id="KW-0805">Transcription regulation</keyword>
<dbReference type="InterPro" id="IPR000524">
    <property type="entry name" value="Tscrpt_reg_HTH_GntR"/>
</dbReference>
<dbReference type="InterPro" id="IPR028978">
    <property type="entry name" value="Chorismate_lyase_/UTRA_dom_sf"/>
</dbReference>
<dbReference type="Proteomes" id="UP000580517">
    <property type="component" value="Unassembled WGS sequence"/>
</dbReference>
<comment type="caution">
    <text evidence="5">The sequence shown here is derived from an EMBL/GenBank/DDBJ whole genome shotgun (WGS) entry which is preliminary data.</text>
</comment>
<dbReference type="AlphaFoldDB" id="A0A853F8Y3"/>
<dbReference type="OrthoDB" id="8582866at2"/>
<protein>
    <submittedName>
        <fullName evidence="5">GntR family transcriptional regulator</fullName>
    </submittedName>
</protein>
<dbReference type="SMART" id="SM00345">
    <property type="entry name" value="HTH_GNTR"/>
    <property type="match status" value="1"/>
</dbReference>
<dbReference type="SMART" id="SM00866">
    <property type="entry name" value="UTRA"/>
    <property type="match status" value="1"/>
</dbReference>
<keyword evidence="6" id="KW-1185">Reference proteome</keyword>
<dbReference type="Gene3D" id="3.40.1410.10">
    <property type="entry name" value="Chorismate lyase-like"/>
    <property type="match status" value="1"/>
</dbReference>
<dbReference type="InterPro" id="IPR050679">
    <property type="entry name" value="Bact_HTH_transcr_reg"/>
</dbReference>
<keyword evidence="2" id="KW-0238">DNA-binding</keyword>
<dbReference type="Pfam" id="PF07702">
    <property type="entry name" value="UTRA"/>
    <property type="match status" value="1"/>
</dbReference>
<dbReference type="GO" id="GO:0003677">
    <property type="term" value="F:DNA binding"/>
    <property type="evidence" value="ECO:0007669"/>
    <property type="project" value="UniProtKB-KW"/>
</dbReference>
<evidence type="ECO:0000256" key="1">
    <source>
        <dbReference type="ARBA" id="ARBA00023015"/>
    </source>
</evidence>
<feature type="domain" description="HTH gntR-type" evidence="4">
    <location>
        <begin position="16"/>
        <end position="84"/>
    </location>
</feature>
<dbReference type="PRINTS" id="PR00035">
    <property type="entry name" value="HTHGNTR"/>
</dbReference>
<dbReference type="GO" id="GO:0045892">
    <property type="term" value="P:negative regulation of DNA-templated transcription"/>
    <property type="evidence" value="ECO:0007669"/>
    <property type="project" value="TreeGrafter"/>
</dbReference>
<evidence type="ECO:0000313" key="6">
    <source>
        <dbReference type="Proteomes" id="UP000580517"/>
    </source>
</evidence>
<dbReference type="RefSeq" id="WP_129968390.1">
    <property type="nucleotide sequence ID" value="NZ_JACCEW010000002.1"/>
</dbReference>
<proteinExistence type="predicted"/>
<evidence type="ECO:0000259" key="4">
    <source>
        <dbReference type="PROSITE" id="PS50949"/>
    </source>
</evidence>
<dbReference type="PROSITE" id="PS50949">
    <property type="entry name" value="HTH_GNTR"/>
    <property type="match status" value="1"/>
</dbReference>
<accession>A0A853F8Y3</accession>
<reference evidence="5 6" key="1">
    <citation type="submission" date="2020-07" db="EMBL/GenBank/DDBJ databases">
        <title>Taxonomic revisions and descriptions of new bacterial species based on genomic comparisons in the high-G+C-content subgroup of the family Alcaligenaceae.</title>
        <authorList>
            <person name="Szabo A."/>
            <person name="Felfoldi T."/>
        </authorList>
    </citation>
    <scope>NUCLEOTIDE SEQUENCE [LARGE SCALE GENOMIC DNA]</scope>
    <source>
        <strain evidence="5 6">DSM 25264</strain>
    </source>
</reference>
<dbReference type="CDD" id="cd07377">
    <property type="entry name" value="WHTH_GntR"/>
    <property type="match status" value="1"/>
</dbReference>
<dbReference type="PANTHER" id="PTHR44846">
    <property type="entry name" value="MANNOSYL-D-GLYCERATE TRANSPORT/METABOLISM SYSTEM REPRESSOR MNGR-RELATED"/>
    <property type="match status" value="1"/>
</dbReference>
<dbReference type="GO" id="GO:0003700">
    <property type="term" value="F:DNA-binding transcription factor activity"/>
    <property type="evidence" value="ECO:0007669"/>
    <property type="project" value="InterPro"/>
</dbReference>
<dbReference type="EMBL" id="JACCEW010000002">
    <property type="protein sequence ID" value="NYT36409.1"/>
    <property type="molecule type" value="Genomic_DNA"/>
</dbReference>
<evidence type="ECO:0000313" key="5">
    <source>
        <dbReference type="EMBL" id="NYT36409.1"/>
    </source>
</evidence>
<evidence type="ECO:0000256" key="2">
    <source>
        <dbReference type="ARBA" id="ARBA00023125"/>
    </source>
</evidence>
<organism evidence="5 6">
    <name type="scientific">Allopusillimonas soli</name>
    <dbReference type="NCBI Taxonomy" id="659016"/>
    <lineage>
        <taxon>Bacteria</taxon>
        <taxon>Pseudomonadati</taxon>
        <taxon>Pseudomonadota</taxon>
        <taxon>Betaproteobacteria</taxon>
        <taxon>Burkholderiales</taxon>
        <taxon>Alcaligenaceae</taxon>
        <taxon>Allopusillimonas</taxon>
    </lineage>
</organism>
<sequence length="250" mass="27871">MSNAALNSAVMNRSRLPLYLQLAAEFRRCIDSGMWPRGERLPTLETLMQSYDVSRMTLRQALSVLESEGLIRRARGKGTFVEPRRDHPVALAIPTSWQEAVALSDVLGTQSITEAERAVGSLPDSGMCCQAQPAPKYQYLCRLHSTNGQPFCYSEVYVEDTLFRAHRKKFKSQAAASVIARVPGLEVTESRQKLTLIHAGFQSANALRVNPGDSVAEVRRLACADGVIIYYARLEFPPRFVELELDLLAR</sequence>
<dbReference type="Gene3D" id="1.10.10.10">
    <property type="entry name" value="Winged helix-like DNA-binding domain superfamily/Winged helix DNA-binding domain"/>
    <property type="match status" value="1"/>
</dbReference>
<name>A0A853F8Y3_9BURK</name>
<dbReference type="SUPFAM" id="SSF46785">
    <property type="entry name" value="Winged helix' DNA-binding domain"/>
    <property type="match status" value="1"/>
</dbReference>